<comment type="similarity">
    <text evidence="1">Belongs to the metallo-beta-lactamase superfamily. Class-B beta-lactamase family.</text>
</comment>
<sequence length="311" mass="33273">MTTSLEIGGFLTLAAMLCLMAFTTSASAEPLAVTEVAPGVFVHQGVIAEPAPDNHGDTANMGFIVGDDGVAVIDTGGTPELGRRLREAIAARTDKKPVVVINTHMHPDHVFGDAAFADVPIAGHANLRDALAARQEVYRQRLADELGADAAAGIAPVRVDRPVSEEVRIDLGNRIIVLTAYPTAHTNNDLTVFDRNTGTLFAGDLLFVDHLPAVDGNALGWLRVIDRLERVPAVRAVPGHGPAAVDWPGALDAERRYLTVLVDGVRRVLKAGGSIQDAVAGVAEDERDRWLLFDAYNPRNVTATFAELEWE</sequence>
<evidence type="ECO:0000313" key="5">
    <source>
        <dbReference type="Proteomes" id="UP000192936"/>
    </source>
</evidence>
<evidence type="ECO:0000259" key="3">
    <source>
        <dbReference type="SMART" id="SM00849"/>
    </source>
</evidence>
<dbReference type="STRING" id="286727.SAMN02982917_1132"/>
<reference evidence="4 5" key="1">
    <citation type="submission" date="2017-04" db="EMBL/GenBank/DDBJ databases">
        <authorList>
            <person name="Afonso C.L."/>
            <person name="Miller P.J."/>
            <person name="Scott M.A."/>
            <person name="Spackman E."/>
            <person name="Goraichik I."/>
            <person name="Dimitrov K.M."/>
            <person name="Suarez D.L."/>
            <person name="Swayne D.E."/>
        </authorList>
    </citation>
    <scope>NUCLEOTIDE SEQUENCE [LARGE SCALE GENOMIC DNA]</scope>
    <source>
        <strain evidence="4 5">A2P</strain>
    </source>
</reference>
<dbReference type="InterPro" id="IPR050855">
    <property type="entry name" value="NDM-1-like"/>
</dbReference>
<evidence type="ECO:0000256" key="1">
    <source>
        <dbReference type="ARBA" id="ARBA00005250"/>
    </source>
</evidence>
<dbReference type="CDD" id="cd16282">
    <property type="entry name" value="metallo-hydrolase-like_MBL-fold"/>
    <property type="match status" value="1"/>
</dbReference>
<protein>
    <submittedName>
        <fullName evidence="4">Quinoprotein relay system zinc metallohydrolase 2</fullName>
    </submittedName>
</protein>
<name>A0A1X7DWZ8_9PROT</name>
<dbReference type="PANTHER" id="PTHR42951:SF4">
    <property type="entry name" value="ACYL-COENZYME A THIOESTERASE MBLAC2"/>
    <property type="match status" value="1"/>
</dbReference>
<accession>A0A1X7DWZ8</accession>
<dbReference type="InterPro" id="IPR030829">
    <property type="entry name" value="SoxH-rel_PQQ_2"/>
</dbReference>
<feature type="chain" id="PRO_5012010429" evidence="2">
    <location>
        <begin position="29"/>
        <end position="311"/>
    </location>
</feature>
<dbReference type="InterPro" id="IPR036866">
    <property type="entry name" value="RibonucZ/Hydroxyglut_hydro"/>
</dbReference>
<dbReference type="Proteomes" id="UP000192936">
    <property type="component" value="Unassembled WGS sequence"/>
</dbReference>
<dbReference type="SMART" id="SM00849">
    <property type="entry name" value="Lactamase_B"/>
    <property type="match status" value="1"/>
</dbReference>
<organism evidence="4 5">
    <name type="scientific">Azospirillum oryzae</name>
    <dbReference type="NCBI Taxonomy" id="286727"/>
    <lineage>
        <taxon>Bacteria</taxon>
        <taxon>Pseudomonadati</taxon>
        <taxon>Pseudomonadota</taxon>
        <taxon>Alphaproteobacteria</taxon>
        <taxon>Rhodospirillales</taxon>
        <taxon>Azospirillaceae</taxon>
        <taxon>Azospirillum</taxon>
    </lineage>
</organism>
<keyword evidence="2" id="KW-0732">Signal</keyword>
<feature type="signal peptide" evidence="2">
    <location>
        <begin position="1"/>
        <end position="28"/>
    </location>
</feature>
<keyword evidence="4" id="KW-0378">Hydrolase</keyword>
<dbReference type="Pfam" id="PF00753">
    <property type="entry name" value="Lactamase_B"/>
    <property type="match status" value="1"/>
</dbReference>
<gene>
    <name evidence="4" type="ORF">SAMN02982917_1132</name>
</gene>
<dbReference type="RefSeq" id="WP_244560516.1">
    <property type="nucleotide sequence ID" value="NZ_FXAK01000001.1"/>
</dbReference>
<dbReference type="AlphaFoldDB" id="A0A1X7DWZ8"/>
<dbReference type="Gene3D" id="3.60.15.10">
    <property type="entry name" value="Ribonuclease Z/Hydroxyacylglutathione hydrolase-like"/>
    <property type="match status" value="1"/>
</dbReference>
<evidence type="ECO:0000313" key="4">
    <source>
        <dbReference type="EMBL" id="SMF23259.1"/>
    </source>
</evidence>
<evidence type="ECO:0000256" key="2">
    <source>
        <dbReference type="SAM" id="SignalP"/>
    </source>
</evidence>
<dbReference type="GO" id="GO:0016787">
    <property type="term" value="F:hydrolase activity"/>
    <property type="evidence" value="ECO:0007669"/>
    <property type="project" value="UniProtKB-KW"/>
</dbReference>
<dbReference type="GO" id="GO:0017001">
    <property type="term" value="P:antibiotic catabolic process"/>
    <property type="evidence" value="ECO:0007669"/>
    <property type="project" value="UniProtKB-ARBA"/>
</dbReference>
<proteinExistence type="inferred from homology"/>
<dbReference type="NCBIfam" id="TIGR04559">
    <property type="entry name" value="SoxH_rel_PQQ_2"/>
    <property type="match status" value="1"/>
</dbReference>
<dbReference type="PANTHER" id="PTHR42951">
    <property type="entry name" value="METALLO-BETA-LACTAMASE DOMAIN-CONTAINING"/>
    <property type="match status" value="1"/>
</dbReference>
<dbReference type="InterPro" id="IPR001279">
    <property type="entry name" value="Metallo-B-lactamas"/>
</dbReference>
<feature type="domain" description="Metallo-beta-lactamase" evidence="3">
    <location>
        <begin position="58"/>
        <end position="240"/>
    </location>
</feature>
<dbReference type="SUPFAM" id="SSF56281">
    <property type="entry name" value="Metallo-hydrolase/oxidoreductase"/>
    <property type="match status" value="1"/>
</dbReference>
<dbReference type="EMBL" id="FXAK01000001">
    <property type="protein sequence ID" value="SMF23259.1"/>
    <property type="molecule type" value="Genomic_DNA"/>
</dbReference>